<feature type="region of interest" description="Disordered" evidence="1">
    <location>
        <begin position="181"/>
        <end position="202"/>
    </location>
</feature>
<dbReference type="InterPro" id="IPR056451">
    <property type="entry name" value="Znf_Tbcl_Rhp7"/>
</dbReference>
<evidence type="ECO:0000256" key="1">
    <source>
        <dbReference type="SAM" id="MobiDB-lite"/>
    </source>
</evidence>
<feature type="region of interest" description="Disordered" evidence="1">
    <location>
        <begin position="62"/>
        <end position="130"/>
    </location>
</feature>
<feature type="compositionally biased region" description="Basic residues" evidence="1">
    <location>
        <begin position="113"/>
        <end position="122"/>
    </location>
</feature>
<dbReference type="GO" id="GO:0031146">
    <property type="term" value="P:SCF-dependent proteasomal ubiquitin-dependent protein catabolic process"/>
    <property type="evidence" value="ECO:0007669"/>
    <property type="project" value="TreeGrafter"/>
</dbReference>
<dbReference type="Proteomes" id="UP001174694">
    <property type="component" value="Unassembled WGS sequence"/>
</dbReference>
<accession>A0AA38VPE3</accession>
<dbReference type="PANTHER" id="PTHR13318:SF234">
    <property type="entry name" value="RNI-LIKE PROTEIN"/>
    <property type="match status" value="1"/>
</dbReference>
<dbReference type="SUPFAM" id="SSF52047">
    <property type="entry name" value="RNI-like"/>
    <property type="match status" value="1"/>
</dbReference>
<proteinExistence type="predicted"/>
<dbReference type="Gene3D" id="3.80.10.10">
    <property type="entry name" value="Ribonuclease Inhibitor"/>
    <property type="match status" value="2"/>
</dbReference>
<organism evidence="3 4">
    <name type="scientific">Pleurostoma richardsiae</name>
    <dbReference type="NCBI Taxonomy" id="41990"/>
    <lineage>
        <taxon>Eukaryota</taxon>
        <taxon>Fungi</taxon>
        <taxon>Dikarya</taxon>
        <taxon>Ascomycota</taxon>
        <taxon>Pezizomycotina</taxon>
        <taxon>Sordariomycetes</taxon>
        <taxon>Sordariomycetidae</taxon>
        <taxon>Calosphaeriales</taxon>
        <taxon>Pleurostomataceae</taxon>
        <taxon>Pleurostoma</taxon>
    </lineage>
</organism>
<evidence type="ECO:0000259" key="2">
    <source>
        <dbReference type="Pfam" id="PF23550"/>
    </source>
</evidence>
<feature type="compositionally biased region" description="Basic and acidic residues" evidence="1">
    <location>
        <begin position="93"/>
        <end position="112"/>
    </location>
</feature>
<dbReference type="PANTHER" id="PTHR13318">
    <property type="entry name" value="PARTNER OF PAIRED, ISOFORM B-RELATED"/>
    <property type="match status" value="1"/>
</dbReference>
<dbReference type="InterPro" id="IPR006553">
    <property type="entry name" value="Leu-rich_rpt_Cys-con_subtyp"/>
</dbReference>
<reference evidence="3" key="1">
    <citation type="submission" date="2022-07" db="EMBL/GenBank/DDBJ databases">
        <title>Fungi with potential for degradation of polypropylene.</title>
        <authorList>
            <person name="Gostincar C."/>
        </authorList>
    </citation>
    <scope>NUCLEOTIDE SEQUENCE</scope>
    <source>
        <strain evidence="3">EXF-13308</strain>
    </source>
</reference>
<sequence length="619" mass="69578">MSRLSFLPAKEFRYAESAVNTIKMNRRNQNGRPVRSIRGPQSALTDFLASHNISAHQIQLNHQQRVQQAQDNGQNADDPSTPASDAATSEPPRAADAEKRRKEEQKAIDKIKASKKFQKQKKRLQDSDDEDELVLEMLRATAPKAGQLANCEICGKRFTVTPYTSAGPNGSGLLCNPCAKELAKDAPPPKKKRASGGPVGRRRKVQSKILDGTYVNGAQSLLQLCINTLVKNIQLADDLGDLPRPVIDKIARVLSKRRLLDSGTLKLFMKPSAEELFVYDGAKLSSSDLISIFQIMPRLKRLRIRNAIQFKDVVVDYLLSRDNIDLESLSVHGANLVTEEAWQKYLTLKGQSLKELKVYYTDNHFRNDTMKLLKTAAPSLTRFKLYHNQKVDGEGVKELANLKELQHLSIDLHKRVHSDIYVRIIKSIGTNLKTLSLRMVPELDNTVLDALHTNCRNLEKLRITDSEVMTDEGFARLFEGWQNPGLVFLDLQKCRQLDSTHPRNNPDHIGLCSDGFRALMAHSGKTLRYLNIHASRHISPAAFEEVFSVDKVYPELRDLEISFCPEVTDFIVGSIFRSCPNLRELNVFGCMKIKDVRVPRGKILVGVPNALGMQIEGDD</sequence>
<dbReference type="Pfam" id="PF23550">
    <property type="entry name" value="zf_Tbcl_Rhp7"/>
    <property type="match status" value="1"/>
</dbReference>
<evidence type="ECO:0000313" key="4">
    <source>
        <dbReference type="Proteomes" id="UP001174694"/>
    </source>
</evidence>
<dbReference type="InterPro" id="IPR032675">
    <property type="entry name" value="LRR_dom_sf"/>
</dbReference>
<evidence type="ECO:0000313" key="3">
    <source>
        <dbReference type="EMBL" id="KAJ9143817.1"/>
    </source>
</evidence>
<comment type="caution">
    <text evidence="3">The sequence shown here is derived from an EMBL/GenBank/DDBJ whole genome shotgun (WGS) entry which is preliminary data.</text>
</comment>
<dbReference type="FunFam" id="3.80.10.10:FF:000601">
    <property type="entry name" value="DNA repair protein Rad7, protein"/>
    <property type="match status" value="1"/>
</dbReference>
<feature type="domain" description="DNA repair protein rhp7 treble clef" evidence="2">
    <location>
        <begin position="146"/>
        <end position="184"/>
    </location>
</feature>
<keyword evidence="4" id="KW-1185">Reference proteome</keyword>
<dbReference type="GO" id="GO:0019005">
    <property type="term" value="C:SCF ubiquitin ligase complex"/>
    <property type="evidence" value="ECO:0007669"/>
    <property type="project" value="TreeGrafter"/>
</dbReference>
<name>A0AA38VPE3_9PEZI</name>
<feature type="compositionally biased region" description="Basic residues" evidence="1">
    <location>
        <begin position="189"/>
        <end position="202"/>
    </location>
</feature>
<protein>
    <submittedName>
        <fullName evidence="3">DNA repair protein rhp7</fullName>
    </submittedName>
</protein>
<dbReference type="SMART" id="SM00367">
    <property type="entry name" value="LRR_CC"/>
    <property type="match status" value="5"/>
</dbReference>
<dbReference type="AlphaFoldDB" id="A0AA38VPE3"/>
<gene>
    <name evidence="3" type="ORF">NKR23_g6297</name>
</gene>
<feature type="compositionally biased region" description="Low complexity" evidence="1">
    <location>
        <begin position="67"/>
        <end position="92"/>
    </location>
</feature>
<dbReference type="EMBL" id="JANBVO010000018">
    <property type="protein sequence ID" value="KAJ9143817.1"/>
    <property type="molecule type" value="Genomic_DNA"/>
</dbReference>